<feature type="domain" description="Peptidase S26" evidence="1">
    <location>
        <begin position="14"/>
        <end position="174"/>
    </location>
</feature>
<dbReference type="GO" id="GO:0004252">
    <property type="term" value="F:serine-type endopeptidase activity"/>
    <property type="evidence" value="ECO:0007669"/>
    <property type="project" value="InterPro"/>
</dbReference>
<dbReference type="InterPro" id="IPR019533">
    <property type="entry name" value="Peptidase_S26"/>
</dbReference>
<dbReference type="Pfam" id="PF10502">
    <property type="entry name" value="Peptidase_S26"/>
    <property type="match status" value="1"/>
</dbReference>
<dbReference type="InterPro" id="IPR036286">
    <property type="entry name" value="LexA/Signal_pep-like_sf"/>
</dbReference>
<evidence type="ECO:0000313" key="2">
    <source>
        <dbReference type="EMBL" id="NGM49320.1"/>
    </source>
</evidence>
<organism evidence="2">
    <name type="scientific">Caulobacter sp. 602-2</name>
    <dbReference type="NCBI Taxonomy" id="2710887"/>
    <lineage>
        <taxon>Bacteria</taxon>
        <taxon>Pseudomonadati</taxon>
        <taxon>Pseudomonadota</taxon>
        <taxon>Alphaproteobacteria</taxon>
        <taxon>Caulobacterales</taxon>
        <taxon>Caulobacteraceae</taxon>
        <taxon>Caulobacter</taxon>
    </lineage>
</organism>
<evidence type="ECO:0000259" key="1">
    <source>
        <dbReference type="Pfam" id="PF10502"/>
    </source>
</evidence>
<proteinExistence type="predicted"/>
<protein>
    <submittedName>
        <fullName evidence="2">S26 family signal peptidase</fullName>
    </submittedName>
</protein>
<dbReference type="SUPFAM" id="SSF51306">
    <property type="entry name" value="LexA/Signal peptidase"/>
    <property type="match status" value="1"/>
</dbReference>
<dbReference type="AlphaFoldDB" id="A0A6G4QUM3"/>
<name>A0A6G4QUM3_9CAUL</name>
<comment type="caution">
    <text evidence="2">The sequence shown here is derived from an EMBL/GenBank/DDBJ whole genome shotgun (WGS) entry which is preliminary data.</text>
</comment>
<gene>
    <name evidence="2" type="ORF">G5B46_06850</name>
</gene>
<sequence length="176" mass="18309">MRSRVLAARARKRAALLAWAAFGAAIVVAPLALDPAPRLVWNASASAPIGLWRVWPGALVAVGDRALAVPPPAARALAARRGYLPANVPLIKGVAAADGDLVCADGPMLAVNGRPAATRRAADRHGRPLPWWSGCQRLAGGAVLLLNPAPESFDGRYFGPVEQSAIIGKASPLWLP</sequence>
<dbReference type="RefSeq" id="WP_165257206.1">
    <property type="nucleotide sequence ID" value="NZ_JAAKGT010000002.1"/>
</dbReference>
<dbReference type="Gene3D" id="2.10.109.10">
    <property type="entry name" value="Umud Fragment, subunit A"/>
    <property type="match status" value="1"/>
</dbReference>
<dbReference type="GO" id="GO:0006465">
    <property type="term" value="P:signal peptide processing"/>
    <property type="evidence" value="ECO:0007669"/>
    <property type="project" value="InterPro"/>
</dbReference>
<reference evidence="2" key="1">
    <citation type="submission" date="2020-02" db="EMBL/GenBank/DDBJ databases">
        <authorList>
            <person name="Gao J."/>
            <person name="Sun J."/>
        </authorList>
    </citation>
    <scope>NUCLEOTIDE SEQUENCE</scope>
    <source>
        <strain evidence="2">602-2</strain>
    </source>
</reference>
<accession>A0A6G4QUM3</accession>
<dbReference type="EMBL" id="JAAKGT010000002">
    <property type="protein sequence ID" value="NGM49320.1"/>
    <property type="molecule type" value="Genomic_DNA"/>
</dbReference>